<accession>A0A4Q2L6R8</accession>
<keyword evidence="1" id="KW-0812">Transmembrane</keyword>
<name>A0A4Q2L6R8_9MICO</name>
<keyword evidence="1" id="KW-1133">Transmembrane helix</keyword>
<comment type="caution">
    <text evidence="2">The sequence shown here is derived from an EMBL/GenBank/DDBJ whole genome shotgun (WGS) entry which is preliminary data.</text>
</comment>
<sequence length="157" mass="16696">MRKVFFVLSGLVVLAVVVQFYLAAIGVFSEPEDELFAIHGTNGRMVLPVLIILWIISAALARAGRGTIGLTFLVLGLLLFQTVLFILTGLLTGSTPPPDGHVTTSGTIMLGFHAVNGLAILWVSTIVLHRSKRLAFSTPARATTSDEEPEAVPSSSP</sequence>
<dbReference type="Proteomes" id="UP000293865">
    <property type="component" value="Unassembled WGS sequence"/>
</dbReference>
<feature type="transmembrane region" description="Helical" evidence="1">
    <location>
        <begin position="68"/>
        <end position="88"/>
    </location>
</feature>
<proteinExistence type="predicted"/>
<dbReference type="EMBL" id="SDPN01000008">
    <property type="protein sequence ID" value="RXZ71961.1"/>
    <property type="molecule type" value="Genomic_DNA"/>
</dbReference>
<feature type="transmembrane region" description="Helical" evidence="1">
    <location>
        <begin position="108"/>
        <end position="128"/>
    </location>
</feature>
<evidence type="ECO:0000256" key="1">
    <source>
        <dbReference type="SAM" id="Phobius"/>
    </source>
</evidence>
<feature type="transmembrane region" description="Helical" evidence="1">
    <location>
        <begin position="45"/>
        <end position="61"/>
    </location>
</feature>
<dbReference type="AlphaFoldDB" id="A0A4Q2L6R8"/>
<dbReference type="OrthoDB" id="5007660at2"/>
<dbReference type="RefSeq" id="WP_129520034.1">
    <property type="nucleotide sequence ID" value="NZ_SDPN01000008.1"/>
</dbReference>
<dbReference type="InterPro" id="IPR046192">
    <property type="entry name" value="DUF6220"/>
</dbReference>
<keyword evidence="3" id="KW-1185">Reference proteome</keyword>
<reference evidence="2 3" key="1">
    <citation type="submission" date="2019-01" db="EMBL/GenBank/DDBJ databases">
        <title>Agromyces.</title>
        <authorList>
            <person name="Li J."/>
        </authorList>
    </citation>
    <scope>NUCLEOTIDE SEQUENCE [LARGE SCALE GENOMIC DNA]</scope>
    <source>
        <strain evidence="2 3">DSM 15934</strain>
    </source>
</reference>
<dbReference type="Pfam" id="PF19728">
    <property type="entry name" value="DUF6220"/>
    <property type="match status" value="1"/>
</dbReference>
<keyword evidence="1" id="KW-0472">Membrane</keyword>
<protein>
    <submittedName>
        <fullName evidence="2">Uncharacterized protein</fullName>
    </submittedName>
</protein>
<gene>
    <name evidence="2" type="ORF">ESP51_06210</name>
</gene>
<organism evidence="2 3">
    <name type="scientific">Agromyces albus</name>
    <dbReference type="NCBI Taxonomy" id="205332"/>
    <lineage>
        <taxon>Bacteria</taxon>
        <taxon>Bacillati</taxon>
        <taxon>Actinomycetota</taxon>
        <taxon>Actinomycetes</taxon>
        <taxon>Micrococcales</taxon>
        <taxon>Microbacteriaceae</taxon>
        <taxon>Agromyces</taxon>
    </lineage>
</organism>
<evidence type="ECO:0000313" key="3">
    <source>
        <dbReference type="Proteomes" id="UP000293865"/>
    </source>
</evidence>
<evidence type="ECO:0000313" key="2">
    <source>
        <dbReference type="EMBL" id="RXZ71961.1"/>
    </source>
</evidence>